<organism evidence="1">
    <name type="scientific">Oryza sativa subsp. japonica</name>
    <name type="common">Rice</name>
    <dbReference type="NCBI Taxonomy" id="39947"/>
    <lineage>
        <taxon>Eukaryota</taxon>
        <taxon>Viridiplantae</taxon>
        <taxon>Streptophyta</taxon>
        <taxon>Embryophyta</taxon>
        <taxon>Tracheophyta</taxon>
        <taxon>Spermatophyta</taxon>
        <taxon>Magnoliopsida</taxon>
        <taxon>Liliopsida</taxon>
        <taxon>Poales</taxon>
        <taxon>Poaceae</taxon>
        <taxon>BOP clade</taxon>
        <taxon>Oryzoideae</taxon>
        <taxon>Oryzeae</taxon>
        <taxon>Oryzinae</taxon>
        <taxon>Oryza</taxon>
        <taxon>Oryza sativa</taxon>
    </lineage>
</organism>
<dbReference type="EMBL" id="DP000010">
    <property type="protein sequence ID" value="ABG22400.1"/>
    <property type="molecule type" value="Genomic_DNA"/>
</dbReference>
<protein>
    <submittedName>
        <fullName evidence="1">Uncharacterized protein</fullName>
    </submittedName>
</protein>
<evidence type="ECO:0000313" key="1">
    <source>
        <dbReference type="EMBL" id="ABG22400.1"/>
    </source>
</evidence>
<gene>
    <name evidence="1" type="ordered locus">LOC_Os11g08689</name>
</gene>
<reference evidence="1" key="3">
    <citation type="submission" date="2006-01" db="EMBL/GenBank/DDBJ databases">
        <authorList>
            <person name="Buell R."/>
        </authorList>
    </citation>
    <scope>NUCLEOTIDE SEQUENCE</scope>
</reference>
<sequence length="42" mass="4426">MELRAGDASALCGGVVNDQIWGAYDKMARCTQAGPIWLDGQG</sequence>
<name>H2KW26_ORYSJ</name>
<proteinExistence type="predicted"/>
<dbReference type="AlphaFoldDB" id="H2KW26"/>
<reference evidence="1" key="2">
    <citation type="submission" date="2005-04" db="EMBL/GenBank/DDBJ databases">
        <authorList>
            <person name="Buell C.R."/>
            <person name="Wing R.A."/>
            <person name="McCombie W.A."/>
            <person name="Ouyang S."/>
        </authorList>
    </citation>
    <scope>NUCLEOTIDE SEQUENCE</scope>
</reference>
<reference evidence="1" key="1">
    <citation type="journal article" date="2005" name="BMC Biol.">
        <title>The sequence of rice chromosomes 11 and 12, rich in disease resistance genes and recent gene duplications.</title>
        <authorList>
            <consortium name="The rice chromosomes 11 and 12 sequencing consortia"/>
        </authorList>
    </citation>
    <scope>NUCLEOTIDE SEQUENCE [LARGE SCALE GENOMIC DNA]</scope>
</reference>
<accession>H2KW26</accession>